<dbReference type="EnsemblPlants" id="PNT61054">
    <property type="protein sequence ID" value="PNT61054"/>
    <property type="gene ID" value="BRADI_5g09716v3"/>
</dbReference>
<gene>
    <name evidence="1" type="ORF">BRADI_5g09716v3</name>
</gene>
<name>A0A2K2CGA0_BRADI</name>
<organism evidence="1">
    <name type="scientific">Brachypodium distachyon</name>
    <name type="common">Purple false brome</name>
    <name type="synonym">Trachynia distachya</name>
    <dbReference type="NCBI Taxonomy" id="15368"/>
    <lineage>
        <taxon>Eukaryota</taxon>
        <taxon>Viridiplantae</taxon>
        <taxon>Streptophyta</taxon>
        <taxon>Embryophyta</taxon>
        <taxon>Tracheophyta</taxon>
        <taxon>Spermatophyta</taxon>
        <taxon>Magnoliopsida</taxon>
        <taxon>Liliopsida</taxon>
        <taxon>Poales</taxon>
        <taxon>Poaceae</taxon>
        <taxon>BOP clade</taxon>
        <taxon>Pooideae</taxon>
        <taxon>Stipodae</taxon>
        <taxon>Brachypodieae</taxon>
        <taxon>Brachypodium</taxon>
    </lineage>
</organism>
<reference evidence="1 2" key="1">
    <citation type="journal article" date="2010" name="Nature">
        <title>Genome sequencing and analysis of the model grass Brachypodium distachyon.</title>
        <authorList>
            <consortium name="International Brachypodium Initiative"/>
        </authorList>
    </citation>
    <scope>NUCLEOTIDE SEQUENCE [LARGE SCALE GENOMIC DNA]</scope>
    <source>
        <strain evidence="1 2">Bd21</strain>
    </source>
</reference>
<evidence type="ECO:0000313" key="2">
    <source>
        <dbReference type="EnsemblPlants" id="PNT61054"/>
    </source>
</evidence>
<evidence type="ECO:0000313" key="3">
    <source>
        <dbReference type="Proteomes" id="UP000008810"/>
    </source>
</evidence>
<accession>A0A2K2CGA0</accession>
<reference evidence="2" key="3">
    <citation type="submission" date="2018-08" db="UniProtKB">
        <authorList>
            <consortium name="EnsemblPlants"/>
        </authorList>
    </citation>
    <scope>IDENTIFICATION</scope>
    <source>
        <strain evidence="2">cv. Bd21</strain>
    </source>
</reference>
<evidence type="ECO:0000313" key="1">
    <source>
        <dbReference type="EMBL" id="PNT61054.1"/>
    </source>
</evidence>
<protein>
    <submittedName>
        <fullName evidence="1 2">Uncharacterized protein</fullName>
    </submittedName>
</protein>
<dbReference type="Proteomes" id="UP000008810">
    <property type="component" value="Chromosome 5"/>
</dbReference>
<dbReference type="InParanoid" id="A0A2K2CGA0"/>
<dbReference type="Gramene" id="PNT61054">
    <property type="protein sequence ID" value="PNT61054"/>
    <property type="gene ID" value="BRADI_5g09716v3"/>
</dbReference>
<keyword evidence="3" id="KW-1185">Reference proteome</keyword>
<dbReference type="EMBL" id="CM000884">
    <property type="protein sequence ID" value="PNT61054.1"/>
    <property type="molecule type" value="Genomic_DNA"/>
</dbReference>
<dbReference type="AlphaFoldDB" id="A0A2K2CGA0"/>
<reference evidence="1" key="2">
    <citation type="submission" date="2017-06" db="EMBL/GenBank/DDBJ databases">
        <title>WGS assembly of Brachypodium distachyon.</title>
        <authorList>
            <consortium name="The International Brachypodium Initiative"/>
            <person name="Lucas S."/>
            <person name="Harmon-Smith M."/>
            <person name="Lail K."/>
            <person name="Tice H."/>
            <person name="Grimwood J."/>
            <person name="Bruce D."/>
            <person name="Barry K."/>
            <person name="Shu S."/>
            <person name="Lindquist E."/>
            <person name="Wang M."/>
            <person name="Pitluck S."/>
            <person name="Vogel J.P."/>
            <person name="Garvin D.F."/>
            <person name="Mockler T.C."/>
            <person name="Schmutz J."/>
            <person name="Rokhsar D."/>
            <person name="Bevan M.W."/>
        </authorList>
    </citation>
    <scope>NUCLEOTIDE SEQUENCE</scope>
    <source>
        <strain evidence="1">Bd21</strain>
    </source>
</reference>
<proteinExistence type="predicted"/>
<sequence length="91" mass="10261">MEAHTTDESCEVIRAVVVQSADHTCSIKNPVSSISKQVLYLSRETYCLISLISQACHIITPLICSHIYLVKNSSFFCTCMHVTFYQAIFIK</sequence>